<accession>C1MU04</accession>
<organism evidence="3">
    <name type="scientific">Micromonas pusilla (strain CCMP1545)</name>
    <name type="common">Picoplanktonic green alga</name>
    <dbReference type="NCBI Taxonomy" id="564608"/>
    <lineage>
        <taxon>Eukaryota</taxon>
        <taxon>Viridiplantae</taxon>
        <taxon>Chlorophyta</taxon>
        <taxon>Mamiellophyceae</taxon>
        <taxon>Mamiellales</taxon>
        <taxon>Mamiellaceae</taxon>
        <taxon>Micromonas</taxon>
    </lineage>
</organism>
<feature type="region of interest" description="Disordered" evidence="1">
    <location>
        <begin position="1"/>
        <end position="22"/>
    </location>
</feature>
<dbReference type="GeneID" id="9684851"/>
<dbReference type="AlphaFoldDB" id="C1MU04"/>
<evidence type="ECO:0000313" key="2">
    <source>
        <dbReference type="EMBL" id="EEH56543.1"/>
    </source>
</evidence>
<gene>
    <name evidence="2" type="ORF">MICPUCDRAFT_58620</name>
</gene>
<keyword evidence="3" id="KW-1185">Reference proteome</keyword>
<dbReference type="EMBL" id="GG663740">
    <property type="protein sequence ID" value="EEH56543.1"/>
    <property type="molecule type" value="Genomic_DNA"/>
</dbReference>
<proteinExistence type="predicted"/>
<evidence type="ECO:0000313" key="3">
    <source>
        <dbReference type="Proteomes" id="UP000001876"/>
    </source>
</evidence>
<protein>
    <submittedName>
        <fullName evidence="2">Predicted protein</fullName>
    </submittedName>
</protein>
<reference evidence="2 3" key="1">
    <citation type="journal article" date="2009" name="Science">
        <title>Green evolution and dynamic adaptations revealed by genomes of the marine picoeukaryotes Micromonas.</title>
        <authorList>
            <person name="Worden A.Z."/>
            <person name="Lee J.H."/>
            <person name="Mock T."/>
            <person name="Rouze P."/>
            <person name="Simmons M.P."/>
            <person name="Aerts A.L."/>
            <person name="Allen A.E."/>
            <person name="Cuvelier M.L."/>
            <person name="Derelle E."/>
            <person name="Everett M.V."/>
            <person name="Foulon E."/>
            <person name="Grimwood J."/>
            <person name="Gundlach H."/>
            <person name="Henrissat B."/>
            <person name="Napoli C."/>
            <person name="McDonald S.M."/>
            <person name="Parker M.S."/>
            <person name="Rombauts S."/>
            <person name="Salamov A."/>
            <person name="Von Dassow P."/>
            <person name="Badger J.H."/>
            <person name="Coutinho P.M."/>
            <person name="Demir E."/>
            <person name="Dubchak I."/>
            <person name="Gentemann C."/>
            <person name="Eikrem W."/>
            <person name="Gready J.E."/>
            <person name="John U."/>
            <person name="Lanier W."/>
            <person name="Lindquist E.A."/>
            <person name="Lucas S."/>
            <person name="Mayer K.F."/>
            <person name="Moreau H."/>
            <person name="Not F."/>
            <person name="Otillar R."/>
            <person name="Panaud O."/>
            <person name="Pangilinan J."/>
            <person name="Paulsen I."/>
            <person name="Piegu B."/>
            <person name="Poliakov A."/>
            <person name="Robbens S."/>
            <person name="Schmutz J."/>
            <person name="Toulza E."/>
            <person name="Wyss T."/>
            <person name="Zelensky A."/>
            <person name="Zhou K."/>
            <person name="Armbrust E.V."/>
            <person name="Bhattacharya D."/>
            <person name="Goodenough U.W."/>
            <person name="Van de Peer Y."/>
            <person name="Grigoriev I.V."/>
        </authorList>
    </citation>
    <scope>NUCLEOTIDE SEQUENCE [LARGE SCALE GENOMIC DNA]</scope>
    <source>
        <strain evidence="2 3">CCMP1545</strain>
    </source>
</reference>
<feature type="compositionally biased region" description="Low complexity" evidence="1">
    <location>
        <begin position="55"/>
        <end position="68"/>
    </location>
</feature>
<sequence>MSSSCVSARALVDGGGRTTPTARAMTTTTTHHHHLLLHHHHHHHHHHHRRRRSVFSRAASTSASASASPPSWASDLASTLPPRFERAPSTYWDLDAPGQLHGEDSIMAALHASGDFFRVPRCVLHTGPHTTAIAW</sequence>
<evidence type="ECO:0000256" key="1">
    <source>
        <dbReference type="SAM" id="MobiDB-lite"/>
    </source>
</evidence>
<name>C1MU04_MICPC</name>
<dbReference type="RefSeq" id="XP_003059411.1">
    <property type="nucleotide sequence ID" value="XM_003059365.1"/>
</dbReference>
<feature type="region of interest" description="Disordered" evidence="1">
    <location>
        <begin position="36"/>
        <end position="75"/>
    </location>
</feature>
<dbReference type="Proteomes" id="UP000001876">
    <property type="component" value="Unassembled WGS sequence"/>
</dbReference>
<dbReference type="KEGG" id="mpp:MICPUCDRAFT_58620"/>
<feature type="compositionally biased region" description="Basic residues" evidence="1">
    <location>
        <begin position="36"/>
        <end position="54"/>
    </location>
</feature>